<evidence type="ECO:0000256" key="2">
    <source>
        <dbReference type="SAM" id="Phobius"/>
    </source>
</evidence>
<dbReference type="EMBL" id="JBGFTU010000001">
    <property type="protein sequence ID" value="MEZ0163377.1"/>
    <property type="molecule type" value="Genomic_DNA"/>
</dbReference>
<keyword evidence="4" id="KW-1185">Reference proteome</keyword>
<dbReference type="RefSeq" id="WP_370439625.1">
    <property type="nucleotide sequence ID" value="NZ_JBGFTU010000001.1"/>
</dbReference>
<organism evidence="3 4">
    <name type="scientific">Kineococcus halophytocola</name>
    <dbReference type="NCBI Taxonomy" id="3234027"/>
    <lineage>
        <taxon>Bacteria</taxon>
        <taxon>Bacillati</taxon>
        <taxon>Actinomycetota</taxon>
        <taxon>Actinomycetes</taxon>
        <taxon>Kineosporiales</taxon>
        <taxon>Kineosporiaceae</taxon>
        <taxon>Kineococcus</taxon>
    </lineage>
</organism>
<feature type="compositionally biased region" description="Low complexity" evidence="1">
    <location>
        <begin position="62"/>
        <end position="76"/>
    </location>
</feature>
<gene>
    <name evidence="3" type="ORF">AB2L27_01210</name>
</gene>
<accession>A0ABV4GVQ6</accession>
<protein>
    <submittedName>
        <fullName evidence="3">Uncharacterized protein</fullName>
    </submittedName>
</protein>
<comment type="caution">
    <text evidence="3">The sequence shown here is derived from an EMBL/GenBank/DDBJ whole genome shotgun (WGS) entry which is preliminary data.</text>
</comment>
<sequence>MDDRLSAWEERLSRELDQAVREVRAPAGLAAAARAGGRRRLSRRRALVAVPAVVAAAGGAVWAGTSGPAPQATTPAAPSPATPSTTPSTAPRTPVPPADPQAGKPAEEMAAVDRFYEQYRYSDAERLAGVWNVDTWEAKVKGGRLLLSGGEIPAAP</sequence>
<reference evidence="3 4" key="1">
    <citation type="submission" date="2024-07" db="EMBL/GenBank/DDBJ databases">
        <authorList>
            <person name="Thanompreechachai J."/>
            <person name="Duangmal K."/>
        </authorList>
    </citation>
    <scope>NUCLEOTIDE SEQUENCE [LARGE SCALE GENOMIC DNA]</scope>
    <source>
        <strain evidence="3 4">LSe6-4</strain>
    </source>
</reference>
<feature type="transmembrane region" description="Helical" evidence="2">
    <location>
        <begin position="46"/>
        <end position="65"/>
    </location>
</feature>
<name>A0ABV4GVQ6_9ACTN</name>
<proteinExistence type="predicted"/>
<feature type="region of interest" description="Disordered" evidence="1">
    <location>
        <begin position="62"/>
        <end position="109"/>
    </location>
</feature>
<evidence type="ECO:0000313" key="3">
    <source>
        <dbReference type="EMBL" id="MEZ0163377.1"/>
    </source>
</evidence>
<dbReference type="Proteomes" id="UP001565927">
    <property type="component" value="Unassembled WGS sequence"/>
</dbReference>
<evidence type="ECO:0000256" key="1">
    <source>
        <dbReference type="SAM" id="MobiDB-lite"/>
    </source>
</evidence>
<feature type="compositionally biased region" description="Low complexity" evidence="1">
    <location>
        <begin position="82"/>
        <end position="92"/>
    </location>
</feature>
<keyword evidence="2" id="KW-1133">Transmembrane helix</keyword>
<keyword evidence="2" id="KW-0812">Transmembrane</keyword>
<keyword evidence="2" id="KW-0472">Membrane</keyword>
<evidence type="ECO:0000313" key="4">
    <source>
        <dbReference type="Proteomes" id="UP001565927"/>
    </source>
</evidence>